<sequence>MHLTPAPTPTPVESRGTRKRGRAQVLKEELIPLSQQCHPSCPYLGNREGKKIPLLFPCHLCLLPDAVKCLLPPHAVVNTVFEVPPSTLEIT</sequence>
<proteinExistence type="predicted"/>
<keyword evidence="3" id="KW-1185">Reference proteome</keyword>
<comment type="caution">
    <text evidence="2">The sequence shown here is derived from an EMBL/GenBank/DDBJ whole genome shotgun (WGS) entry which is preliminary data.</text>
</comment>
<dbReference type="Proteomes" id="UP001054837">
    <property type="component" value="Unassembled WGS sequence"/>
</dbReference>
<evidence type="ECO:0000313" key="2">
    <source>
        <dbReference type="EMBL" id="GIX90155.1"/>
    </source>
</evidence>
<accession>A0AAV4P2E1</accession>
<feature type="region of interest" description="Disordered" evidence="1">
    <location>
        <begin position="1"/>
        <end position="21"/>
    </location>
</feature>
<feature type="compositionally biased region" description="Pro residues" evidence="1">
    <location>
        <begin position="1"/>
        <end position="10"/>
    </location>
</feature>
<dbReference type="EMBL" id="BPLQ01002227">
    <property type="protein sequence ID" value="GIX90155.1"/>
    <property type="molecule type" value="Genomic_DNA"/>
</dbReference>
<reference evidence="2 3" key="1">
    <citation type="submission" date="2021-06" db="EMBL/GenBank/DDBJ databases">
        <title>Caerostris darwini draft genome.</title>
        <authorList>
            <person name="Kono N."/>
            <person name="Arakawa K."/>
        </authorList>
    </citation>
    <scope>NUCLEOTIDE SEQUENCE [LARGE SCALE GENOMIC DNA]</scope>
</reference>
<protein>
    <submittedName>
        <fullName evidence="2">Uncharacterized protein</fullName>
    </submittedName>
</protein>
<evidence type="ECO:0000256" key="1">
    <source>
        <dbReference type="SAM" id="MobiDB-lite"/>
    </source>
</evidence>
<evidence type="ECO:0000313" key="3">
    <source>
        <dbReference type="Proteomes" id="UP001054837"/>
    </source>
</evidence>
<dbReference type="AlphaFoldDB" id="A0AAV4P2E1"/>
<name>A0AAV4P2E1_9ARAC</name>
<gene>
    <name evidence="2" type="ORF">CDAR_559151</name>
</gene>
<organism evidence="2 3">
    <name type="scientific">Caerostris darwini</name>
    <dbReference type="NCBI Taxonomy" id="1538125"/>
    <lineage>
        <taxon>Eukaryota</taxon>
        <taxon>Metazoa</taxon>
        <taxon>Ecdysozoa</taxon>
        <taxon>Arthropoda</taxon>
        <taxon>Chelicerata</taxon>
        <taxon>Arachnida</taxon>
        <taxon>Araneae</taxon>
        <taxon>Araneomorphae</taxon>
        <taxon>Entelegynae</taxon>
        <taxon>Araneoidea</taxon>
        <taxon>Araneidae</taxon>
        <taxon>Caerostris</taxon>
    </lineage>
</organism>